<sequence>MMKQLGRRPISISIYFAGFLLLLLILQLRPTMSQEVEDESEFDYLKGSSRGPEHWGELNEDWFACKNGTVQSPIDLLHQRVEVVPELGKIKRDYKTANATLKNRGHDIMLRWVGDAGSININGTDYKLQQCHWHSPSEHTIDGKRFAAELHMVHQISNVSFAVIGILYRIGRPDSFLSELEEEIEAIANTEDEISIGKINPKHVKMGGRKYYRYQGSLTTPPCTEGVTWTIIKRVRTISAEQVQLLRNAVHDDSESNARPLQSLNDRVIELYDPKTVHHHE</sequence>
<dbReference type="OrthoDB" id="429145at2759"/>
<evidence type="ECO:0000256" key="5">
    <source>
        <dbReference type="ARBA" id="ARBA00022833"/>
    </source>
</evidence>
<dbReference type="AlphaFoldDB" id="A0A9Q0KVP3"/>
<dbReference type="SMART" id="SM01057">
    <property type="entry name" value="Carb_anhydrase"/>
    <property type="match status" value="1"/>
</dbReference>
<name>A0A9Q0KVP3_9MAGN</name>
<dbReference type="EC" id="4.2.1.1" evidence="2 9"/>
<dbReference type="CDD" id="cd03124">
    <property type="entry name" value="alpha_CA_prokaryotic_like"/>
    <property type="match status" value="1"/>
</dbReference>
<dbReference type="InterPro" id="IPR041891">
    <property type="entry name" value="Alpha_CA_prokaryot-like"/>
</dbReference>
<dbReference type="GO" id="GO:0006730">
    <property type="term" value="P:one-carbon metabolic process"/>
    <property type="evidence" value="ECO:0007669"/>
    <property type="project" value="TreeGrafter"/>
</dbReference>
<dbReference type="PROSITE" id="PS51144">
    <property type="entry name" value="ALPHA_CA_2"/>
    <property type="match status" value="1"/>
</dbReference>
<gene>
    <name evidence="11" type="ORF">NE237_008380</name>
</gene>
<evidence type="ECO:0000313" key="12">
    <source>
        <dbReference type="Proteomes" id="UP001141806"/>
    </source>
</evidence>
<evidence type="ECO:0000256" key="6">
    <source>
        <dbReference type="ARBA" id="ARBA00023180"/>
    </source>
</evidence>
<dbReference type="InterPro" id="IPR018338">
    <property type="entry name" value="Carbonic_anhydrase_a-class_CS"/>
</dbReference>
<evidence type="ECO:0000313" key="11">
    <source>
        <dbReference type="EMBL" id="KAJ4977600.1"/>
    </source>
</evidence>
<dbReference type="GO" id="GO:0008270">
    <property type="term" value="F:zinc ion binding"/>
    <property type="evidence" value="ECO:0007669"/>
    <property type="project" value="UniProtKB-UniRule"/>
</dbReference>
<dbReference type="PANTHER" id="PTHR18952">
    <property type="entry name" value="CARBONIC ANHYDRASE"/>
    <property type="match status" value="1"/>
</dbReference>
<protein>
    <recommendedName>
        <fullName evidence="2 9">Carbonic anhydrase</fullName>
        <ecNumber evidence="2 9">4.2.1.1</ecNumber>
    </recommendedName>
</protein>
<organism evidence="11 12">
    <name type="scientific">Protea cynaroides</name>
    <dbReference type="NCBI Taxonomy" id="273540"/>
    <lineage>
        <taxon>Eukaryota</taxon>
        <taxon>Viridiplantae</taxon>
        <taxon>Streptophyta</taxon>
        <taxon>Embryophyta</taxon>
        <taxon>Tracheophyta</taxon>
        <taxon>Spermatophyta</taxon>
        <taxon>Magnoliopsida</taxon>
        <taxon>Proteales</taxon>
        <taxon>Proteaceae</taxon>
        <taxon>Protea</taxon>
    </lineage>
</organism>
<dbReference type="Pfam" id="PF00194">
    <property type="entry name" value="Carb_anhydrase"/>
    <property type="match status" value="1"/>
</dbReference>
<evidence type="ECO:0000256" key="7">
    <source>
        <dbReference type="ARBA" id="ARBA00023239"/>
    </source>
</evidence>
<comment type="similarity">
    <text evidence="9">Belongs to the alpha-carbonic anhydrase family.</text>
</comment>
<feature type="chain" id="PRO_5040545847" description="Carbonic anhydrase" evidence="9">
    <location>
        <begin position="34"/>
        <end position="281"/>
    </location>
</feature>
<comment type="catalytic activity">
    <reaction evidence="8 9">
        <text>hydrogencarbonate + H(+) = CO2 + H2O</text>
        <dbReference type="Rhea" id="RHEA:10748"/>
        <dbReference type="ChEBI" id="CHEBI:15377"/>
        <dbReference type="ChEBI" id="CHEBI:15378"/>
        <dbReference type="ChEBI" id="CHEBI:16526"/>
        <dbReference type="ChEBI" id="CHEBI:17544"/>
        <dbReference type="EC" id="4.2.1.1"/>
    </reaction>
</comment>
<comment type="function">
    <text evidence="9">Reversible hydration of carbon dioxide.</text>
</comment>
<keyword evidence="3 9" id="KW-0479">Metal-binding</keyword>
<keyword evidence="12" id="KW-1185">Reference proteome</keyword>
<keyword evidence="6" id="KW-0325">Glycoprotein</keyword>
<dbReference type="PROSITE" id="PS00162">
    <property type="entry name" value="ALPHA_CA_1"/>
    <property type="match status" value="1"/>
</dbReference>
<dbReference type="EMBL" id="JAMYWD010000002">
    <property type="protein sequence ID" value="KAJ4977600.1"/>
    <property type="molecule type" value="Genomic_DNA"/>
</dbReference>
<comment type="caution">
    <text evidence="11">The sequence shown here is derived from an EMBL/GenBank/DDBJ whole genome shotgun (WGS) entry which is preliminary data.</text>
</comment>
<dbReference type="GO" id="GO:0004089">
    <property type="term" value="F:carbonate dehydratase activity"/>
    <property type="evidence" value="ECO:0007669"/>
    <property type="project" value="UniProtKB-UniRule"/>
</dbReference>
<keyword evidence="4 9" id="KW-0732">Signal</keyword>
<keyword evidence="5 9" id="KW-0862">Zinc</keyword>
<dbReference type="InterPro" id="IPR023561">
    <property type="entry name" value="Carbonic_anhydrase_a-class"/>
</dbReference>
<evidence type="ECO:0000256" key="9">
    <source>
        <dbReference type="RuleBase" id="RU367011"/>
    </source>
</evidence>
<evidence type="ECO:0000259" key="10">
    <source>
        <dbReference type="PROSITE" id="PS51144"/>
    </source>
</evidence>
<proteinExistence type="inferred from homology"/>
<feature type="signal peptide" evidence="9">
    <location>
        <begin position="1"/>
        <end position="33"/>
    </location>
</feature>
<dbReference type="FunFam" id="3.10.200.10:FF:000007">
    <property type="entry name" value="Alpha carbonic anhydrase 3"/>
    <property type="match status" value="1"/>
</dbReference>
<comment type="cofactor">
    <cofactor evidence="1 9">
        <name>Zn(2+)</name>
        <dbReference type="ChEBI" id="CHEBI:29105"/>
    </cofactor>
</comment>
<evidence type="ECO:0000256" key="3">
    <source>
        <dbReference type="ARBA" id="ARBA00022723"/>
    </source>
</evidence>
<reference evidence="11" key="1">
    <citation type="journal article" date="2023" name="Plant J.">
        <title>The genome of the king protea, Protea cynaroides.</title>
        <authorList>
            <person name="Chang J."/>
            <person name="Duong T.A."/>
            <person name="Schoeman C."/>
            <person name="Ma X."/>
            <person name="Roodt D."/>
            <person name="Barker N."/>
            <person name="Li Z."/>
            <person name="Van de Peer Y."/>
            <person name="Mizrachi E."/>
        </authorList>
    </citation>
    <scope>NUCLEOTIDE SEQUENCE</scope>
    <source>
        <tissue evidence="11">Young leaves</tissue>
    </source>
</reference>
<keyword evidence="7 9" id="KW-0456">Lyase</keyword>
<dbReference type="PANTHER" id="PTHR18952:SF208">
    <property type="entry name" value="CARBONIC ANHYDRASE XA-RELATED"/>
    <property type="match status" value="1"/>
</dbReference>
<dbReference type="Proteomes" id="UP001141806">
    <property type="component" value="Unassembled WGS sequence"/>
</dbReference>
<dbReference type="Gene3D" id="3.10.200.10">
    <property type="entry name" value="Alpha carbonic anhydrase"/>
    <property type="match status" value="1"/>
</dbReference>
<evidence type="ECO:0000256" key="1">
    <source>
        <dbReference type="ARBA" id="ARBA00001947"/>
    </source>
</evidence>
<accession>A0A9Q0KVP3</accession>
<evidence type="ECO:0000256" key="8">
    <source>
        <dbReference type="ARBA" id="ARBA00048348"/>
    </source>
</evidence>
<feature type="domain" description="Alpha-carbonic anhydrase" evidence="10">
    <location>
        <begin position="40"/>
        <end position="273"/>
    </location>
</feature>
<evidence type="ECO:0000256" key="4">
    <source>
        <dbReference type="ARBA" id="ARBA00022729"/>
    </source>
</evidence>
<dbReference type="InterPro" id="IPR001148">
    <property type="entry name" value="CA_dom"/>
</dbReference>
<dbReference type="InterPro" id="IPR036398">
    <property type="entry name" value="CA_dom_sf"/>
</dbReference>
<dbReference type="SUPFAM" id="SSF51069">
    <property type="entry name" value="Carbonic anhydrase"/>
    <property type="match status" value="1"/>
</dbReference>
<evidence type="ECO:0000256" key="2">
    <source>
        <dbReference type="ARBA" id="ARBA00012925"/>
    </source>
</evidence>